<evidence type="ECO:0000256" key="4">
    <source>
        <dbReference type="ARBA" id="ARBA00022807"/>
    </source>
</evidence>
<evidence type="ECO:0000256" key="1">
    <source>
        <dbReference type="ARBA" id="ARBA00007074"/>
    </source>
</evidence>
<keyword evidence="2" id="KW-0645">Protease</keyword>
<keyword evidence="4" id="KW-0788">Thiol protease</keyword>
<comment type="caution">
    <text evidence="7">The sequence shown here is derived from an EMBL/GenBank/DDBJ whole genome shotgun (WGS) entry which is preliminary data.</text>
</comment>
<reference evidence="7 8" key="1">
    <citation type="submission" date="2022-01" db="EMBL/GenBank/DDBJ databases">
        <title>Lysobacter chinensis sp. nov., a bacterium isolated from cow dung compost.</title>
        <authorList>
            <person name="Liu Y."/>
        </authorList>
    </citation>
    <scope>NUCLEOTIDE SEQUENCE [LARGE SCALE GENOMIC DNA]</scope>
    <source>
        <strain evidence="7 8">TLK-CK17</strain>
    </source>
</reference>
<dbReference type="Gene3D" id="3.90.1720.10">
    <property type="entry name" value="endopeptidase domain like (from Nostoc punctiforme)"/>
    <property type="match status" value="1"/>
</dbReference>
<evidence type="ECO:0000313" key="7">
    <source>
        <dbReference type="EMBL" id="MCF7223135.1"/>
    </source>
</evidence>
<evidence type="ECO:0000256" key="2">
    <source>
        <dbReference type="ARBA" id="ARBA00022670"/>
    </source>
</evidence>
<feature type="domain" description="NlpC/P60" evidence="6">
    <location>
        <begin position="317"/>
        <end position="466"/>
    </location>
</feature>
<name>A0ABS9HW63_9GAMM</name>
<dbReference type="Pfam" id="PF12913">
    <property type="entry name" value="SH3_6"/>
    <property type="match status" value="1"/>
</dbReference>
<evidence type="ECO:0000256" key="3">
    <source>
        <dbReference type="ARBA" id="ARBA00022801"/>
    </source>
</evidence>
<keyword evidence="5" id="KW-0732">Signal</keyword>
<feature type="signal peptide" evidence="5">
    <location>
        <begin position="1"/>
        <end position="25"/>
    </location>
</feature>
<dbReference type="Proteomes" id="UP001430796">
    <property type="component" value="Unassembled WGS sequence"/>
</dbReference>
<organism evidence="7 8">
    <name type="scientific">Marilutibacter chinensis</name>
    <dbReference type="NCBI Taxonomy" id="2912247"/>
    <lineage>
        <taxon>Bacteria</taxon>
        <taxon>Pseudomonadati</taxon>
        <taxon>Pseudomonadota</taxon>
        <taxon>Gammaproteobacteria</taxon>
        <taxon>Lysobacterales</taxon>
        <taxon>Lysobacteraceae</taxon>
        <taxon>Marilutibacter</taxon>
    </lineage>
</organism>
<evidence type="ECO:0000259" key="6">
    <source>
        <dbReference type="PROSITE" id="PS51935"/>
    </source>
</evidence>
<gene>
    <name evidence="7" type="ORF">L3V18_15260</name>
</gene>
<dbReference type="PIRSF" id="PIRSF019015">
    <property type="entry name" value="P60_peptidase_YkfC"/>
    <property type="match status" value="1"/>
</dbReference>
<dbReference type="Pfam" id="PF00877">
    <property type="entry name" value="NLPC_P60"/>
    <property type="match status" value="1"/>
</dbReference>
<proteinExistence type="inferred from homology"/>
<evidence type="ECO:0000313" key="8">
    <source>
        <dbReference type="Proteomes" id="UP001430796"/>
    </source>
</evidence>
<dbReference type="PROSITE" id="PS51935">
    <property type="entry name" value="NLPC_P60"/>
    <property type="match status" value="1"/>
</dbReference>
<protein>
    <submittedName>
        <fullName evidence="7">SH3 domain-containing protein</fullName>
    </submittedName>
</protein>
<dbReference type="SUPFAM" id="SSF54001">
    <property type="entry name" value="Cysteine proteinases"/>
    <property type="match status" value="1"/>
</dbReference>
<dbReference type="RefSeq" id="WP_237056018.1">
    <property type="nucleotide sequence ID" value="NZ_JAKJPO010000012.1"/>
</dbReference>
<keyword evidence="8" id="KW-1185">Reference proteome</keyword>
<dbReference type="InterPro" id="IPR000064">
    <property type="entry name" value="NLP_P60_dom"/>
</dbReference>
<evidence type="ECO:0000256" key="5">
    <source>
        <dbReference type="SAM" id="SignalP"/>
    </source>
</evidence>
<dbReference type="InterPro" id="IPR039439">
    <property type="entry name" value="SH3b1_dom"/>
</dbReference>
<dbReference type="InterPro" id="IPR038765">
    <property type="entry name" value="Papain-like_cys_pep_sf"/>
</dbReference>
<keyword evidence="3" id="KW-0378">Hydrolase</keyword>
<accession>A0ABS9HW63</accession>
<dbReference type="InterPro" id="IPR027017">
    <property type="entry name" value="P60_peptidase_YkfC"/>
</dbReference>
<sequence length="482" mass="53349">MRAFLFATASTAFLATMLAQVPAAAFERPRSHPVDDGSASTGIAGVQVRQLDPEFWVSRLPAPDRQVLDRAAIERQNLRLFVQDDSVHDLDAFPARLTRAEATERIRAISSPPTRGLFNAEGERFDDIDALESALALGRIPEPVVVRHGLVVRRADMRSYPTTTRVFSSPGDTDIDRFQETALFPGTPLAILHESRDGEWWFAVSPRYGAWIRKQYVALGGRDEVLGYRHRTPYLVVTGATVETVYTPEEPRVSGLQLDMGVRVPLLADWPADRPVNGQAAYAGHVIELPVRDGDGRLRFVPALLPRTRDVAADYLPLTQANLLRQGFKFLGERYGWGHAYNARDCSGFVSEVYRSFGVQLPRNTSAQGVSPAFNTVRFGEDDDRESRLAVLRTLQPGDLVYIPGHVMMVIGQYQGAPYVIHDVTGITLREADGSLRRVALNGVSVTPLEPLQAGEDATIVDRIYSIQKIRPSEDGAPELRP</sequence>
<feature type="chain" id="PRO_5046584096" evidence="5">
    <location>
        <begin position="26"/>
        <end position="482"/>
    </location>
</feature>
<dbReference type="EMBL" id="JAKJPO010000012">
    <property type="protein sequence ID" value="MCF7223135.1"/>
    <property type="molecule type" value="Genomic_DNA"/>
</dbReference>
<reference evidence="8" key="2">
    <citation type="submission" date="2022-01" db="EMBL/GenBank/DDBJ databases">
        <title>Lysobacter chinensis sp. nov., a bacterium isolated from cow dung compost.</title>
        <authorList>
            <person name="Zhou L.Y."/>
        </authorList>
    </citation>
    <scope>NUCLEOTIDE SEQUENCE [LARGE SCALE GENOMIC DNA]</scope>
    <source>
        <strain evidence="8">TLK-CK17</strain>
    </source>
</reference>
<reference evidence="7 8" key="3">
    <citation type="submission" date="2022-01" db="EMBL/GenBank/DDBJ databases">
        <authorList>
            <person name="Zhou L.Y."/>
        </authorList>
    </citation>
    <scope>NUCLEOTIDE SEQUENCE [LARGE SCALE GENOMIC DNA]</scope>
    <source>
        <strain evidence="7 8">TLK-CK17</strain>
    </source>
</reference>
<comment type="similarity">
    <text evidence="1">Belongs to the peptidase C40 family.</text>
</comment>